<sequence>MSGALEAICSPEIESLRVQLKEAEKIGDFPRCHLTRRGAALPQKFDKRHFVKVSSGKTRTHWMRCATVCSVFRRVCSGVIARRRTGLLAGDPGMTAQFGDT</sequence>
<comment type="caution">
    <text evidence="1">The sequence shown here is derived from an EMBL/GenBank/DDBJ whole genome shotgun (WGS) entry which is preliminary data.</text>
</comment>
<evidence type="ECO:0000313" key="1">
    <source>
        <dbReference type="EMBL" id="NYH26580.1"/>
    </source>
</evidence>
<gene>
    <name evidence="1" type="ORF">GGD40_006151</name>
</gene>
<keyword evidence="2" id="KW-1185">Reference proteome</keyword>
<dbReference type="Proteomes" id="UP000540929">
    <property type="component" value="Unassembled WGS sequence"/>
</dbReference>
<protein>
    <submittedName>
        <fullName evidence="1">Uncharacterized protein</fullName>
    </submittedName>
</protein>
<evidence type="ECO:0000313" key="2">
    <source>
        <dbReference type="Proteomes" id="UP000540929"/>
    </source>
</evidence>
<accession>A0A7Y9WUH5</accession>
<organism evidence="1 2">
    <name type="scientific">Paraburkholderia bryophila</name>
    <dbReference type="NCBI Taxonomy" id="420952"/>
    <lineage>
        <taxon>Bacteria</taxon>
        <taxon>Pseudomonadati</taxon>
        <taxon>Pseudomonadota</taxon>
        <taxon>Betaproteobacteria</taxon>
        <taxon>Burkholderiales</taxon>
        <taxon>Burkholderiaceae</taxon>
        <taxon>Paraburkholderia</taxon>
    </lineage>
</organism>
<dbReference type="AlphaFoldDB" id="A0A7Y9WUH5"/>
<reference evidence="1 2" key="1">
    <citation type="submission" date="2020-07" db="EMBL/GenBank/DDBJ databases">
        <title>Exploring microbial biodiversity for novel pathways involved in the catabolism of aromatic compounds derived from lignin.</title>
        <authorList>
            <person name="Elkins J."/>
        </authorList>
    </citation>
    <scope>NUCLEOTIDE SEQUENCE [LARGE SCALE GENOMIC DNA]</scope>
    <source>
        <strain evidence="1 2">H2C3C</strain>
    </source>
</reference>
<dbReference type="RefSeq" id="WP_179746100.1">
    <property type="nucleotide sequence ID" value="NZ_JACCAS010000002.1"/>
</dbReference>
<dbReference type="EMBL" id="JACCAS010000002">
    <property type="protein sequence ID" value="NYH26580.1"/>
    <property type="molecule type" value="Genomic_DNA"/>
</dbReference>
<proteinExistence type="predicted"/>
<name>A0A7Y9WUH5_9BURK</name>